<dbReference type="PANTHER" id="PTHR45436">
    <property type="entry name" value="SENSOR HISTIDINE KINASE YKOH"/>
    <property type="match status" value="1"/>
</dbReference>
<dbReference type="GO" id="GO:0000155">
    <property type="term" value="F:phosphorelay sensor kinase activity"/>
    <property type="evidence" value="ECO:0007669"/>
    <property type="project" value="InterPro"/>
</dbReference>
<evidence type="ECO:0000256" key="5">
    <source>
        <dbReference type="ARBA" id="ARBA00022679"/>
    </source>
</evidence>
<protein>
    <recommendedName>
        <fullName evidence="3">histidine kinase</fullName>
        <ecNumber evidence="3">2.7.13.3</ecNumber>
    </recommendedName>
</protein>
<dbReference type="SMART" id="SM00388">
    <property type="entry name" value="HisKA"/>
    <property type="match status" value="1"/>
</dbReference>
<keyword evidence="9" id="KW-0902">Two-component regulatory system</keyword>
<evidence type="ECO:0000256" key="8">
    <source>
        <dbReference type="ARBA" id="ARBA00022989"/>
    </source>
</evidence>
<keyword evidence="10 11" id="KW-0472">Membrane</keyword>
<evidence type="ECO:0000256" key="10">
    <source>
        <dbReference type="ARBA" id="ARBA00023136"/>
    </source>
</evidence>
<keyword evidence="6 11" id="KW-0812">Transmembrane</keyword>
<keyword evidence="8 11" id="KW-1133">Transmembrane helix</keyword>
<dbReference type="SUPFAM" id="SSF47384">
    <property type="entry name" value="Homodimeric domain of signal transducing histidine kinase"/>
    <property type="match status" value="1"/>
</dbReference>
<feature type="domain" description="Histidine kinase" evidence="12">
    <location>
        <begin position="376"/>
        <end position="583"/>
    </location>
</feature>
<dbReference type="InterPro" id="IPR005467">
    <property type="entry name" value="His_kinase_dom"/>
</dbReference>
<evidence type="ECO:0000313" key="14">
    <source>
        <dbReference type="EMBL" id="SMF94534.1"/>
    </source>
</evidence>
<evidence type="ECO:0000256" key="1">
    <source>
        <dbReference type="ARBA" id="ARBA00000085"/>
    </source>
</evidence>
<dbReference type="GO" id="GO:0005886">
    <property type="term" value="C:plasma membrane"/>
    <property type="evidence" value="ECO:0007669"/>
    <property type="project" value="TreeGrafter"/>
</dbReference>
<dbReference type="SUPFAM" id="SSF55874">
    <property type="entry name" value="ATPase domain of HSP90 chaperone/DNA topoisomerase II/histidine kinase"/>
    <property type="match status" value="1"/>
</dbReference>
<feature type="domain" description="HAMP" evidence="13">
    <location>
        <begin position="307"/>
        <end position="359"/>
    </location>
</feature>
<dbReference type="AlphaFoldDB" id="A0A1Y6D2C3"/>
<evidence type="ECO:0000256" key="4">
    <source>
        <dbReference type="ARBA" id="ARBA00022553"/>
    </source>
</evidence>
<dbReference type="OrthoDB" id="1931120at2"/>
<evidence type="ECO:0000256" key="7">
    <source>
        <dbReference type="ARBA" id="ARBA00022777"/>
    </source>
</evidence>
<dbReference type="EC" id="2.7.13.3" evidence="3"/>
<comment type="subcellular location">
    <subcellularLocation>
        <location evidence="2">Membrane</location>
    </subcellularLocation>
</comment>
<keyword evidence="4" id="KW-0597">Phosphoprotein</keyword>
<dbReference type="PROSITE" id="PS50109">
    <property type="entry name" value="HIS_KIN"/>
    <property type="match status" value="1"/>
</dbReference>
<keyword evidence="15" id="KW-1185">Reference proteome</keyword>
<evidence type="ECO:0000259" key="12">
    <source>
        <dbReference type="PROSITE" id="PS50109"/>
    </source>
</evidence>
<reference evidence="14 15" key="1">
    <citation type="submission" date="2016-12" db="EMBL/GenBank/DDBJ databases">
        <authorList>
            <person name="Song W.-J."/>
            <person name="Kurnit D.M."/>
        </authorList>
    </citation>
    <scope>NUCLEOTIDE SEQUENCE [LARGE SCALE GENOMIC DNA]</scope>
    <source>
        <strain evidence="14 15">175</strain>
    </source>
</reference>
<dbReference type="CDD" id="cd00075">
    <property type="entry name" value="HATPase"/>
    <property type="match status" value="1"/>
</dbReference>
<sequence length="592" mass="64284">MSIARLLLIAFLLLNFLASALLAGLSFFASRQALAAEIGLNLGQDAAMLMEQIDMLMFERLQNVHSWSHLDIMQEARLGDVDKRLAGFLAEIRDGYGDAYREVFYADPAGKVVASSDPGRIGQPLPVQGAWVETRVPIGEVFLRLPTADAMDLLVRAPVDNRYGPGLIGDLYGAVDLAGIFRLFDRTERSEPGGKRVALLDREGRLIAASESLRRHGLLLGDAFAAWREGGGTQSVHGAAPAGQGPVLAGYAVSRGHQGYPGLGWSLLVFQSTEQAFRPIRNLLWLFSLAFLLTGLLAGIAARIVARRIARPLVGLRDWARSGVQAAPPVRSDSGGTREVRELGAAFGQMLDHLEQSRQQVIHAAKLAVVGEMAAIMAHEVRTPLGVLHTSAQMLRREPELSPEGREMTRFILDESTRLERLVSTLLECARPRPPKRLPQDVHAILRRVAELLAAQARKKSIAFEWQLDAQDAVVPCDEELLMQVFLNLILNAIQILSPGSRIGLRSRRGEGRLVVEVIDDGPGVPVEHRLRVFDPFFTQREGGIGLGLAVTRQIVEAHGGGIEVSQSVWGGAAFAVGLPCSGGASCEEAIR</sequence>
<evidence type="ECO:0000256" key="2">
    <source>
        <dbReference type="ARBA" id="ARBA00004370"/>
    </source>
</evidence>
<comment type="catalytic activity">
    <reaction evidence="1">
        <text>ATP + protein L-histidine = ADP + protein N-phospho-L-histidine.</text>
        <dbReference type="EC" id="2.7.13.3"/>
    </reaction>
</comment>
<evidence type="ECO:0000313" key="15">
    <source>
        <dbReference type="Proteomes" id="UP000192923"/>
    </source>
</evidence>
<dbReference type="PRINTS" id="PR00344">
    <property type="entry name" value="BCTRLSENSOR"/>
</dbReference>
<name>A0A1Y6D2C3_9GAMM</name>
<dbReference type="PANTHER" id="PTHR45436:SF5">
    <property type="entry name" value="SENSOR HISTIDINE KINASE TRCS"/>
    <property type="match status" value="1"/>
</dbReference>
<accession>A0A1Y6D2C3</accession>
<dbReference type="InterPro" id="IPR036890">
    <property type="entry name" value="HATPase_C_sf"/>
</dbReference>
<keyword evidence="7 14" id="KW-0418">Kinase</keyword>
<dbReference type="Pfam" id="PF00512">
    <property type="entry name" value="HisKA"/>
    <property type="match status" value="1"/>
</dbReference>
<dbReference type="Gene3D" id="3.30.565.10">
    <property type="entry name" value="Histidine kinase-like ATPase, C-terminal domain"/>
    <property type="match status" value="1"/>
</dbReference>
<evidence type="ECO:0000256" key="9">
    <source>
        <dbReference type="ARBA" id="ARBA00023012"/>
    </source>
</evidence>
<evidence type="ECO:0000256" key="6">
    <source>
        <dbReference type="ARBA" id="ARBA00022692"/>
    </source>
</evidence>
<keyword evidence="5" id="KW-0808">Transferase</keyword>
<dbReference type="CDD" id="cd00082">
    <property type="entry name" value="HisKA"/>
    <property type="match status" value="1"/>
</dbReference>
<evidence type="ECO:0000256" key="11">
    <source>
        <dbReference type="SAM" id="Phobius"/>
    </source>
</evidence>
<evidence type="ECO:0000259" key="13">
    <source>
        <dbReference type="PROSITE" id="PS50885"/>
    </source>
</evidence>
<dbReference type="InterPro" id="IPR003661">
    <property type="entry name" value="HisK_dim/P_dom"/>
</dbReference>
<evidence type="ECO:0000256" key="3">
    <source>
        <dbReference type="ARBA" id="ARBA00012438"/>
    </source>
</evidence>
<dbReference type="InterPro" id="IPR050428">
    <property type="entry name" value="TCS_sensor_his_kinase"/>
</dbReference>
<dbReference type="InterPro" id="IPR003594">
    <property type="entry name" value="HATPase_dom"/>
</dbReference>
<organism evidence="14 15">
    <name type="scientific">Methylomagnum ishizawai</name>
    <dbReference type="NCBI Taxonomy" id="1760988"/>
    <lineage>
        <taxon>Bacteria</taxon>
        <taxon>Pseudomonadati</taxon>
        <taxon>Pseudomonadota</taxon>
        <taxon>Gammaproteobacteria</taxon>
        <taxon>Methylococcales</taxon>
        <taxon>Methylococcaceae</taxon>
        <taxon>Methylomagnum</taxon>
    </lineage>
</organism>
<proteinExistence type="predicted"/>
<dbReference type="InterPro" id="IPR036097">
    <property type="entry name" value="HisK_dim/P_sf"/>
</dbReference>
<dbReference type="EMBL" id="FXAM01000001">
    <property type="protein sequence ID" value="SMF94534.1"/>
    <property type="molecule type" value="Genomic_DNA"/>
</dbReference>
<dbReference type="Pfam" id="PF02518">
    <property type="entry name" value="HATPase_c"/>
    <property type="match status" value="1"/>
</dbReference>
<dbReference type="SMART" id="SM00387">
    <property type="entry name" value="HATPase_c"/>
    <property type="match status" value="1"/>
</dbReference>
<dbReference type="Gene3D" id="1.10.287.130">
    <property type="match status" value="1"/>
</dbReference>
<dbReference type="Proteomes" id="UP000192923">
    <property type="component" value="Unassembled WGS sequence"/>
</dbReference>
<dbReference type="STRING" id="1760988.SAMN02949497_1852"/>
<dbReference type="InterPro" id="IPR003660">
    <property type="entry name" value="HAMP_dom"/>
</dbReference>
<gene>
    <name evidence="14" type="ORF">SAMN02949497_1852</name>
</gene>
<dbReference type="Gene3D" id="6.10.340.10">
    <property type="match status" value="1"/>
</dbReference>
<feature type="transmembrane region" description="Helical" evidence="11">
    <location>
        <begin position="283"/>
        <end position="306"/>
    </location>
</feature>
<dbReference type="RefSeq" id="WP_085211998.1">
    <property type="nucleotide sequence ID" value="NZ_FXAM01000001.1"/>
</dbReference>
<dbReference type="InterPro" id="IPR004358">
    <property type="entry name" value="Sig_transdc_His_kin-like_C"/>
</dbReference>
<dbReference type="PROSITE" id="PS50885">
    <property type="entry name" value="HAMP"/>
    <property type="match status" value="1"/>
</dbReference>